<dbReference type="PANTHER" id="PTHR21660:SF1">
    <property type="entry name" value="ACYL-COENZYME A THIOESTERASE 13"/>
    <property type="match status" value="1"/>
</dbReference>
<proteinExistence type="inferred from homology"/>
<dbReference type="Gene3D" id="3.10.129.10">
    <property type="entry name" value="Hotdog Thioesterase"/>
    <property type="match status" value="1"/>
</dbReference>
<organism evidence="4 5">
    <name type="scientific">Dokdonia genika</name>
    <dbReference type="NCBI Taxonomy" id="308113"/>
    <lineage>
        <taxon>Bacteria</taxon>
        <taxon>Pseudomonadati</taxon>
        <taxon>Bacteroidota</taxon>
        <taxon>Flavobacteriia</taxon>
        <taxon>Flavobacteriales</taxon>
        <taxon>Flavobacteriaceae</taxon>
        <taxon>Dokdonia</taxon>
    </lineage>
</organism>
<dbReference type="EMBL" id="JBHSHB010000008">
    <property type="protein sequence ID" value="MFC4689946.1"/>
    <property type="molecule type" value="Genomic_DNA"/>
</dbReference>
<keyword evidence="5" id="KW-1185">Reference proteome</keyword>
<protein>
    <submittedName>
        <fullName evidence="4">Hotdog fold thioesterase</fullName>
    </submittedName>
</protein>
<comment type="caution">
    <text evidence="4">The sequence shown here is derived from an EMBL/GenBank/DDBJ whole genome shotgun (WGS) entry which is preliminary data.</text>
</comment>
<comment type="similarity">
    <text evidence="1">Belongs to the thioesterase PaaI family.</text>
</comment>
<dbReference type="RefSeq" id="WP_380032778.1">
    <property type="nucleotide sequence ID" value="NZ_JBHSHB010000008.1"/>
</dbReference>
<dbReference type="InterPro" id="IPR003736">
    <property type="entry name" value="PAAI_dom"/>
</dbReference>
<dbReference type="InterPro" id="IPR006683">
    <property type="entry name" value="Thioestr_dom"/>
</dbReference>
<dbReference type="Pfam" id="PF03061">
    <property type="entry name" value="4HBT"/>
    <property type="match status" value="1"/>
</dbReference>
<name>A0ABV9L803_9FLAO</name>
<evidence type="ECO:0000313" key="4">
    <source>
        <dbReference type="EMBL" id="MFC4689946.1"/>
    </source>
</evidence>
<feature type="domain" description="Thioesterase" evidence="3">
    <location>
        <begin position="56"/>
        <end position="126"/>
    </location>
</feature>
<dbReference type="InterPro" id="IPR029069">
    <property type="entry name" value="HotDog_dom_sf"/>
</dbReference>
<sequence>MKMIQKNKEFLKETIEEKIPIHKFLGLKLLVLEKGFVKVSVPFRDEVVGDIRRNRWHGGIIATIMDSVGGIAGGTHFTSFEDKLATIDLRIDYLKGAEALPIIVEGKIVRLGNRILVTKMKAYQNEELIAEGKGVYNFIRIDNSDSSYS</sequence>
<dbReference type="InterPro" id="IPR039298">
    <property type="entry name" value="ACOT13"/>
</dbReference>
<dbReference type="Proteomes" id="UP001595878">
    <property type="component" value="Unassembled WGS sequence"/>
</dbReference>
<keyword evidence="2" id="KW-0378">Hydrolase</keyword>
<gene>
    <name evidence="4" type="ORF">ACFO5T_05850</name>
</gene>
<accession>A0ABV9L803</accession>
<evidence type="ECO:0000256" key="1">
    <source>
        <dbReference type="ARBA" id="ARBA00008324"/>
    </source>
</evidence>
<dbReference type="SUPFAM" id="SSF54637">
    <property type="entry name" value="Thioesterase/thiol ester dehydrase-isomerase"/>
    <property type="match status" value="1"/>
</dbReference>
<dbReference type="PANTHER" id="PTHR21660">
    <property type="entry name" value="THIOESTERASE SUPERFAMILY MEMBER-RELATED"/>
    <property type="match status" value="1"/>
</dbReference>
<evidence type="ECO:0000313" key="5">
    <source>
        <dbReference type="Proteomes" id="UP001595878"/>
    </source>
</evidence>
<evidence type="ECO:0000256" key="2">
    <source>
        <dbReference type="ARBA" id="ARBA00022801"/>
    </source>
</evidence>
<dbReference type="NCBIfam" id="TIGR00369">
    <property type="entry name" value="unchar_dom_1"/>
    <property type="match status" value="1"/>
</dbReference>
<reference evidence="5" key="1">
    <citation type="journal article" date="2019" name="Int. J. Syst. Evol. Microbiol.">
        <title>The Global Catalogue of Microorganisms (GCM) 10K type strain sequencing project: providing services to taxonomists for standard genome sequencing and annotation.</title>
        <authorList>
            <consortium name="The Broad Institute Genomics Platform"/>
            <consortium name="The Broad Institute Genome Sequencing Center for Infectious Disease"/>
            <person name="Wu L."/>
            <person name="Ma J."/>
        </authorList>
    </citation>
    <scope>NUCLEOTIDE SEQUENCE [LARGE SCALE GENOMIC DNA]</scope>
    <source>
        <strain evidence="5">CGMCC 4.7427</strain>
    </source>
</reference>
<evidence type="ECO:0000259" key="3">
    <source>
        <dbReference type="Pfam" id="PF03061"/>
    </source>
</evidence>
<dbReference type="CDD" id="cd03443">
    <property type="entry name" value="PaaI_thioesterase"/>
    <property type="match status" value="1"/>
</dbReference>